<dbReference type="Pfam" id="PF00651">
    <property type="entry name" value="BTB"/>
    <property type="match status" value="1"/>
</dbReference>
<organism evidence="2 3">
    <name type="scientific">Mycena pura</name>
    <dbReference type="NCBI Taxonomy" id="153505"/>
    <lineage>
        <taxon>Eukaryota</taxon>
        <taxon>Fungi</taxon>
        <taxon>Dikarya</taxon>
        <taxon>Basidiomycota</taxon>
        <taxon>Agaricomycotina</taxon>
        <taxon>Agaricomycetes</taxon>
        <taxon>Agaricomycetidae</taxon>
        <taxon>Agaricales</taxon>
        <taxon>Marasmiineae</taxon>
        <taxon>Mycenaceae</taxon>
        <taxon>Mycena</taxon>
    </lineage>
</organism>
<feature type="domain" description="BTB" evidence="1">
    <location>
        <begin position="21"/>
        <end position="86"/>
    </location>
</feature>
<keyword evidence="3" id="KW-1185">Reference proteome</keyword>
<evidence type="ECO:0000259" key="1">
    <source>
        <dbReference type="PROSITE" id="PS50097"/>
    </source>
</evidence>
<dbReference type="InterPro" id="IPR011333">
    <property type="entry name" value="SKP1/BTB/POZ_sf"/>
</dbReference>
<evidence type="ECO:0000313" key="3">
    <source>
        <dbReference type="Proteomes" id="UP001219525"/>
    </source>
</evidence>
<name>A0AAD6YUU4_9AGAR</name>
<comment type="caution">
    <text evidence="2">The sequence shown here is derived from an EMBL/GenBank/DDBJ whole genome shotgun (WGS) entry which is preliminary data.</text>
</comment>
<dbReference type="PROSITE" id="PS50097">
    <property type="entry name" value="BTB"/>
    <property type="match status" value="1"/>
</dbReference>
<protein>
    <recommendedName>
        <fullName evidence="1">BTB domain-containing protein</fullName>
    </recommendedName>
</protein>
<dbReference type="EMBL" id="JARJCW010000001">
    <property type="protein sequence ID" value="KAJ7230040.1"/>
    <property type="molecule type" value="Genomic_DNA"/>
</dbReference>
<evidence type="ECO:0000313" key="2">
    <source>
        <dbReference type="EMBL" id="KAJ7230040.1"/>
    </source>
</evidence>
<dbReference type="Gene3D" id="3.30.710.10">
    <property type="entry name" value="Potassium Channel Kv1.1, Chain A"/>
    <property type="match status" value="1"/>
</dbReference>
<proteinExistence type="predicted"/>
<dbReference type="Proteomes" id="UP001219525">
    <property type="component" value="Unassembled WGS sequence"/>
</dbReference>
<reference evidence="2" key="1">
    <citation type="submission" date="2023-03" db="EMBL/GenBank/DDBJ databases">
        <title>Massive genome expansion in bonnet fungi (Mycena s.s.) driven by repeated elements and novel gene families across ecological guilds.</title>
        <authorList>
            <consortium name="Lawrence Berkeley National Laboratory"/>
            <person name="Harder C.B."/>
            <person name="Miyauchi S."/>
            <person name="Viragh M."/>
            <person name="Kuo A."/>
            <person name="Thoen E."/>
            <person name="Andreopoulos B."/>
            <person name="Lu D."/>
            <person name="Skrede I."/>
            <person name="Drula E."/>
            <person name="Henrissat B."/>
            <person name="Morin E."/>
            <person name="Kohler A."/>
            <person name="Barry K."/>
            <person name="LaButti K."/>
            <person name="Morin E."/>
            <person name="Salamov A."/>
            <person name="Lipzen A."/>
            <person name="Mereny Z."/>
            <person name="Hegedus B."/>
            <person name="Baldrian P."/>
            <person name="Stursova M."/>
            <person name="Weitz H."/>
            <person name="Taylor A."/>
            <person name="Grigoriev I.V."/>
            <person name="Nagy L.G."/>
            <person name="Martin F."/>
            <person name="Kauserud H."/>
        </authorList>
    </citation>
    <scope>NUCLEOTIDE SEQUENCE</scope>
    <source>
        <strain evidence="2">9144</strain>
    </source>
</reference>
<dbReference type="InterPro" id="IPR000210">
    <property type="entry name" value="BTB/POZ_dom"/>
</dbReference>
<dbReference type="AlphaFoldDB" id="A0AAD6YUU4"/>
<accession>A0AAD6YUU4</accession>
<dbReference type="SMART" id="SM00225">
    <property type="entry name" value="BTB"/>
    <property type="match status" value="1"/>
</dbReference>
<sequence>MADQSQAPKLVPSSPFCDPAADIILRSSDNIEFRAHRIVLSLASPVFRDMFSLPQGNTESDEKAAEVQMAETGAVLERMLRFWYPGAEPVVGTLSELRETLELLIQKYDMQSVAELGKQYLRGFLEAEPLKTFAVAAQFGWKDLTLLAARECLKLPLRNSAYTPPNEFDCVSAKVHHALIQYHYRCGEVVRDILKDSCKKMAIGGNGNSFQFWFTEFLQSVEAQHMKTPGAVDDLPLILKAVKGPKSDCSACNNVHEKLPKFLSEWWWPKIKASMAKVPLDL</sequence>
<gene>
    <name evidence="2" type="ORF">GGX14DRAFT_582015</name>
</gene>
<dbReference type="SUPFAM" id="SSF54695">
    <property type="entry name" value="POZ domain"/>
    <property type="match status" value="1"/>
</dbReference>